<dbReference type="FunFam" id="3.40.980.10:FF:000004">
    <property type="entry name" value="Molybdopterin molybdenumtransferase"/>
    <property type="match status" value="1"/>
</dbReference>
<comment type="pathway">
    <text evidence="4 14">Cofactor biosynthesis; molybdopterin biosynthesis.</text>
</comment>
<dbReference type="Gene3D" id="2.170.190.11">
    <property type="entry name" value="Molybdopterin biosynthesis moea protein, domain 3"/>
    <property type="match status" value="1"/>
</dbReference>
<dbReference type="CDD" id="cd00887">
    <property type="entry name" value="MoeA"/>
    <property type="match status" value="1"/>
</dbReference>
<comment type="cofactor">
    <cofactor evidence="1 14">
        <name>Mg(2+)</name>
        <dbReference type="ChEBI" id="CHEBI:18420"/>
    </cofactor>
</comment>
<dbReference type="GO" id="GO:0006777">
    <property type="term" value="P:Mo-molybdopterin cofactor biosynthetic process"/>
    <property type="evidence" value="ECO:0007669"/>
    <property type="project" value="UniProtKB-UniRule"/>
</dbReference>
<dbReference type="InterPro" id="IPR008284">
    <property type="entry name" value="MoCF_biosynth_CS"/>
</dbReference>
<evidence type="ECO:0000256" key="5">
    <source>
        <dbReference type="ARBA" id="ARBA00010763"/>
    </source>
</evidence>
<dbReference type="InterPro" id="IPR036425">
    <property type="entry name" value="MoaB/Mog-like_dom_sf"/>
</dbReference>
<protein>
    <recommendedName>
        <fullName evidence="7 14">Molybdopterin molybdenumtransferase</fullName>
        <ecNumber evidence="6 14">2.10.1.1</ecNumber>
    </recommendedName>
</protein>
<dbReference type="SUPFAM" id="SSF53218">
    <property type="entry name" value="Molybdenum cofactor biosynthesis proteins"/>
    <property type="match status" value="1"/>
</dbReference>
<dbReference type="NCBIfam" id="NF045515">
    <property type="entry name" value="Glp_gephyrin"/>
    <property type="match status" value="1"/>
</dbReference>
<dbReference type="PANTHER" id="PTHR10192">
    <property type="entry name" value="MOLYBDOPTERIN BIOSYNTHESIS PROTEIN"/>
    <property type="match status" value="1"/>
</dbReference>
<dbReference type="GO" id="GO:0061599">
    <property type="term" value="F:molybdopterin molybdotransferase activity"/>
    <property type="evidence" value="ECO:0007669"/>
    <property type="project" value="UniProtKB-UniRule"/>
</dbReference>
<evidence type="ECO:0000256" key="2">
    <source>
        <dbReference type="ARBA" id="ARBA00002901"/>
    </source>
</evidence>
<dbReference type="NCBIfam" id="TIGR00177">
    <property type="entry name" value="molyb_syn"/>
    <property type="match status" value="1"/>
</dbReference>
<organism evidence="16 17">
    <name type="scientific">Candidatus Scatomorpha pullistercoris</name>
    <dbReference type="NCBI Taxonomy" id="2840929"/>
    <lineage>
        <taxon>Bacteria</taxon>
        <taxon>Bacillati</taxon>
        <taxon>Bacillota</taxon>
        <taxon>Clostridia</taxon>
        <taxon>Eubacteriales</taxon>
        <taxon>Candidatus Scatomorpha</taxon>
    </lineage>
</organism>
<dbReference type="PANTHER" id="PTHR10192:SF5">
    <property type="entry name" value="GEPHYRIN"/>
    <property type="match status" value="1"/>
</dbReference>
<dbReference type="InterPro" id="IPR036688">
    <property type="entry name" value="MoeA_C_domain_IV_sf"/>
</dbReference>
<dbReference type="InterPro" id="IPR036135">
    <property type="entry name" value="MoeA_linker/N_sf"/>
</dbReference>
<dbReference type="AlphaFoldDB" id="A0A9D1G829"/>
<dbReference type="SMART" id="SM00852">
    <property type="entry name" value="MoCF_biosynth"/>
    <property type="match status" value="1"/>
</dbReference>
<evidence type="ECO:0000256" key="4">
    <source>
        <dbReference type="ARBA" id="ARBA00005046"/>
    </source>
</evidence>
<dbReference type="InterPro" id="IPR005110">
    <property type="entry name" value="MoeA_linker/N"/>
</dbReference>
<evidence type="ECO:0000256" key="12">
    <source>
        <dbReference type="ARBA" id="ARBA00023150"/>
    </source>
</evidence>
<evidence type="ECO:0000256" key="13">
    <source>
        <dbReference type="ARBA" id="ARBA00047317"/>
    </source>
</evidence>
<feature type="domain" description="MoaB/Mog" evidence="15">
    <location>
        <begin position="185"/>
        <end position="322"/>
    </location>
</feature>
<evidence type="ECO:0000313" key="16">
    <source>
        <dbReference type="EMBL" id="HIS98374.1"/>
    </source>
</evidence>
<dbReference type="EMBL" id="DVJS01000261">
    <property type="protein sequence ID" value="HIS98374.1"/>
    <property type="molecule type" value="Genomic_DNA"/>
</dbReference>
<proteinExistence type="inferred from homology"/>
<reference evidence="16" key="2">
    <citation type="journal article" date="2021" name="PeerJ">
        <title>Extensive microbial diversity within the chicken gut microbiome revealed by metagenomics and culture.</title>
        <authorList>
            <person name="Gilroy R."/>
            <person name="Ravi A."/>
            <person name="Getino M."/>
            <person name="Pursley I."/>
            <person name="Horton D.L."/>
            <person name="Alikhan N.F."/>
            <person name="Baker D."/>
            <person name="Gharbi K."/>
            <person name="Hall N."/>
            <person name="Watson M."/>
            <person name="Adriaenssens E.M."/>
            <person name="Foster-Nyarko E."/>
            <person name="Jarju S."/>
            <person name="Secka A."/>
            <person name="Antonio M."/>
            <person name="Oren A."/>
            <person name="Chaudhuri R.R."/>
            <person name="La Ragione R."/>
            <person name="Hildebrand F."/>
            <person name="Pallen M.J."/>
        </authorList>
    </citation>
    <scope>NUCLEOTIDE SEQUENCE</scope>
    <source>
        <strain evidence="16">ChiHecec3B27-6122</strain>
    </source>
</reference>
<sequence>MLRVKTPDEVLEIIDREFEPLSGLAETVGLDSAPGRVLAEDVYAAEDVPGFARSTVDGYALRASETFGCTEALPAVFRLVREVRMGKAADFELGPGECAAVPTGGAIPAGADCAVMLEHAEDYGDGWIGVSKPSAPGRDIIRADEDAAAGQLMFRRGQRLRSQDIGALAALGCAEVEVARRLRVAVISTGDELVSPSETPGEGQIRDVNSPMLMALLREFGAEPVFCGRVGDEDELLASALRGAAESADAVLISGGSSVGKRDAACRVIGSEGKLLLHGVAMKPGKPSILGKVGGKPVFGLPGHPVAAWFVTRLFVLPLLDRLSGAERRQYKVRARLAEPVSANDGRALYMGVRLTEGEDGLEALPVRGKSGLISTLSGSDGFICVGRDCEGLPKGAEVEVTVCGG</sequence>
<evidence type="ECO:0000256" key="10">
    <source>
        <dbReference type="ARBA" id="ARBA00022723"/>
    </source>
</evidence>
<evidence type="ECO:0000256" key="6">
    <source>
        <dbReference type="ARBA" id="ARBA00013269"/>
    </source>
</evidence>
<keyword evidence="10 14" id="KW-0479">Metal-binding</keyword>
<keyword evidence="11 14" id="KW-0460">Magnesium</keyword>
<dbReference type="Pfam" id="PF00994">
    <property type="entry name" value="MoCF_biosynth"/>
    <property type="match status" value="1"/>
</dbReference>
<dbReference type="EC" id="2.10.1.1" evidence="6 14"/>
<dbReference type="Pfam" id="PF03454">
    <property type="entry name" value="MoeA_C"/>
    <property type="match status" value="1"/>
</dbReference>
<gene>
    <name evidence="16" type="ORF">IAD42_10395</name>
</gene>
<dbReference type="SUPFAM" id="SSF63867">
    <property type="entry name" value="MoeA C-terminal domain-like"/>
    <property type="match status" value="1"/>
</dbReference>
<comment type="catalytic activity">
    <reaction evidence="13">
        <text>adenylyl-molybdopterin + molybdate = Mo-molybdopterin + AMP + H(+)</text>
        <dbReference type="Rhea" id="RHEA:35047"/>
        <dbReference type="ChEBI" id="CHEBI:15378"/>
        <dbReference type="ChEBI" id="CHEBI:36264"/>
        <dbReference type="ChEBI" id="CHEBI:62727"/>
        <dbReference type="ChEBI" id="CHEBI:71302"/>
        <dbReference type="ChEBI" id="CHEBI:456215"/>
        <dbReference type="EC" id="2.10.1.1"/>
    </reaction>
</comment>
<evidence type="ECO:0000256" key="8">
    <source>
        <dbReference type="ARBA" id="ARBA00022505"/>
    </source>
</evidence>
<reference evidence="16" key="1">
    <citation type="submission" date="2020-10" db="EMBL/GenBank/DDBJ databases">
        <authorList>
            <person name="Gilroy R."/>
        </authorList>
    </citation>
    <scope>NUCLEOTIDE SEQUENCE</scope>
    <source>
        <strain evidence="16">ChiHecec3B27-6122</strain>
    </source>
</reference>
<evidence type="ECO:0000256" key="7">
    <source>
        <dbReference type="ARBA" id="ARBA00021108"/>
    </source>
</evidence>
<dbReference type="GO" id="GO:0046872">
    <property type="term" value="F:metal ion binding"/>
    <property type="evidence" value="ECO:0007669"/>
    <property type="project" value="UniProtKB-UniRule"/>
</dbReference>
<comment type="function">
    <text evidence="3">May be involved in the biosynthesis of molybdopterin.</text>
</comment>
<evidence type="ECO:0000256" key="1">
    <source>
        <dbReference type="ARBA" id="ARBA00001946"/>
    </source>
</evidence>
<dbReference type="Gene3D" id="3.90.105.10">
    <property type="entry name" value="Molybdopterin biosynthesis moea protein, domain 2"/>
    <property type="match status" value="1"/>
</dbReference>
<dbReference type="Gene3D" id="2.40.340.10">
    <property type="entry name" value="MoeA, C-terminal, domain IV"/>
    <property type="match status" value="1"/>
</dbReference>
<evidence type="ECO:0000313" key="17">
    <source>
        <dbReference type="Proteomes" id="UP000886876"/>
    </source>
</evidence>
<comment type="similarity">
    <text evidence="5 14">Belongs to the MoeA family.</text>
</comment>
<dbReference type="SUPFAM" id="SSF63882">
    <property type="entry name" value="MoeA N-terminal region -like"/>
    <property type="match status" value="1"/>
</dbReference>
<dbReference type="InterPro" id="IPR001453">
    <property type="entry name" value="MoaB/Mog_dom"/>
</dbReference>
<dbReference type="Gene3D" id="3.40.980.10">
    <property type="entry name" value="MoaB/Mog-like domain"/>
    <property type="match status" value="1"/>
</dbReference>
<evidence type="ECO:0000256" key="14">
    <source>
        <dbReference type="RuleBase" id="RU365090"/>
    </source>
</evidence>
<dbReference type="GO" id="GO:0005737">
    <property type="term" value="C:cytoplasm"/>
    <property type="evidence" value="ECO:0007669"/>
    <property type="project" value="TreeGrafter"/>
</dbReference>
<evidence type="ECO:0000256" key="3">
    <source>
        <dbReference type="ARBA" id="ARBA00003487"/>
    </source>
</evidence>
<keyword evidence="9 14" id="KW-0808">Transferase</keyword>
<comment type="caution">
    <text evidence="16">The sequence shown here is derived from an EMBL/GenBank/DDBJ whole genome shotgun (WGS) entry which is preliminary data.</text>
</comment>
<evidence type="ECO:0000256" key="9">
    <source>
        <dbReference type="ARBA" id="ARBA00022679"/>
    </source>
</evidence>
<keyword evidence="8 14" id="KW-0500">Molybdenum</keyword>
<name>A0A9D1G829_9FIRM</name>
<dbReference type="Pfam" id="PF03453">
    <property type="entry name" value="MoeA_N"/>
    <property type="match status" value="1"/>
</dbReference>
<accession>A0A9D1G829</accession>
<comment type="function">
    <text evidence="2 14">Catalyzes the insertion of molybdate into adenylated molybdopterin with the concomitant release of AMP.</text>
</comment>
<evidence type="ECO:0000256" key="11">
    <source>
        <dbReference type="ARBA" id="ARBA00022842"/>
    </source>
</evidence>
<dbReference type="InterPro" id="IPR038987">
    <property type="entry name" value="MoeA-like"/>
</dbReference>
<dbReference type="PROSITE" id="PS01079">
    <property type="entry name" value="MOCF_BIOSYNTHESIS_2"/>
    <property type="match status" value="1"/>
</dbReference>
<evidence type="ECO:0000259" key="15">
    <source>
        <dbReference type="SMART" id="SM00852"/>
    </source>
</evidence>
<dbReference type="Proteomes" id="UP000886876">
    <property type="component" value="Unassembled WGS sequence"/>
</dbReference>
<keyword evidence="12 14" id="KW-0501">Molybdenum cofactor biosynthesis</keyword>
<dbReference type="InterPro" id="IPR005111">
    <property type="entry name" value="MoeA_C_domain_IV"/>
</dbReference>